<feature type="coiled-coil region" evidence="1">
    <location>
        <begin position="187"/>
        <end position="284"/>
    </location>
</feature>
<dbReference type="AlphaFoldDB" id="A0AAN8XMF2"/>
<reference evidence="3 4" key="1">
    <citation type="submission" date="2023-11" db="EMBL/GenBank/DDBJ databases">
        <title>Halocaridina rubra genome assembly.</title>
        <authorList>
            <person name="Smith C."/>
        </authorList>
    </citation>
    <scope>NUCLEOTIDE SEQUENCE [LARGE SCALE GENOMIC DNA]</scope>
    <source>
        <strain evidence="3">EP-1</strain>
        <tissue evidence="3">Whole</tissue>
    </source>
</reference>
<proteinExistence type="predicted"/>
<keyword evidence="4" id="KW-1185">Reference proteome</keyword>
<protein>
    <submittedName>
        <fullName evidence="3">Uncharacterized protein</fullName>
    </submittedName>
</protein>
<evidence type="ECO:0000256" key="2">
    <source>
        <dbReference type="SAM" id="Phobius"/>
    </source>
</evidence>
<keyword evidence="2" id="KW-0472">Membrane</keyword>
<name>A0AAN8XMF2_HALRR</name>
<gene>
    <name evidence="3" type="ORF">SK128_004411</name>
</gene>
<evidence type="ECO:0000313" key="3">
    <source>
        <dbReference type="EMBL" id="KAK7082618.1"/>
    </source>
</evidence>
<organism evidence="3 4">
    <name type="scientific">Halocaridina rubra</name>
    <name type="common">Hawaiian red shrimp</name>
    <dbReference type="NCBI Taxonomy" id="373956"/>
    <lineage>
        <taxon>Eukaryota</taxon>
        <taxon>Metazoa</taxon>
        <taxon>Ecdysozoa</taxon>
        <taxon>Arthropoda</taxon>
        <taxon>Crustacea</taxon>
        <taxon>Multicrustacea</taxon>
        <taxon>Malacostraca</taxon>
        <taxon>Eumalacostraca</taxon>
        <taxon>Eucarida</taxon>
        <taxon>Decapoda</taxon>
        <taxon>Pleocyemata</taxon>
        <taxon>Caridea</taxon>
        <taxon>Atyoidea</taxon>
        <taxon>Atyidae</taxon>
        <taxon>Halocaridina</taxon>
    </lineage>
</organism>
<sequence>MYITTMKNYNDSERIRKYVEFVNGEIIWRNLPMRLLGARLLELMAPQAIWHPEDVPQQLFKRGFFTSLPLIGNYFASQDELKYSHQVLQNIKQNFQIYKTTALGQVFAPSLDIPEAEDILRDENYGSFMTYLIILVCLVLVLLELVKNMKTEKMLETKQREHMEAMLDMEETVIQQQSEIIDCKTKCDFLNEKVALQEMELENAERMKMKLDEALKTEKKKNEDLKETVKKVEDKIRMVKELEANLQDTHNTLKIEYEKLTGNFDALIEQRASLEKENSSVKETVIQGEDIVSSKRAKRTMERNLIVSRKEFGNLFRKLLPSR</sequence>
<evidence type="ECO:0000313" key="4">
    <source>
        <dbReference type="Proteomes" id="UP001381693"/>
    </source>
</evidence>
<keyword evidence="2" id="KW-1133">Transmembrane helix</keyword>
<keyword evidence="1" id="KW-0175">Coiled coil</keyword>
<comment type="caution">
    <text evidence="3">The sequence shown here is derived from an EMBL/GenBank/DDBJ whole genome shotgun (WGS) entry which is preliminary data.</text>
</comment>
<feature type="non-terminal residue" evidence="3">
    <location>
        <position position="323"/>
    </location>
</feature>
<accession>A0AAN8XMF2</accession>
<evidence type="ECO:0000256" key="1">
    <source>
        <dbReference type="SAM" id="Coils"/>
    </source>
</evidence>
<dbReference type="EMBL" id="JAXCGZ010003944">
    <property type="protein sequence ID" value="KAK7082618.1"/>
    <property type="molecule type" value="Genomic_DNA"/>
</dbReference>
<keyword evidence="2" id="KW-0812">Transmembrane</keyword>
<feature type="transmembrane region" description="Helical" evidence="2">
    <location>
        <begin position="128"/>
        <end position="146"/>
    </location>
</feature>
<dbReference type="Proteomes" id="UP001381693">
    <property type="component" value="Unassembled WGS sequence"/>
</dbReference>